<keyword evidence="9" id="KW-0430">Lectin</keyword>
<keyword evidence="8 22" id="KW-0732">Signal</keyword>
<evidence type="ECO:0000256" key="1">
    <source>
        <dbReference type="ARBA" id="ARBA00004251"/>
    </source>
</evidence>
<keyword evidence="3" id="KW-1003">Cell membrane</keyword>
<accession>A0A0D9V3F8</accession>
<dbReference type="FunFam" id="3.30.200.20:FF:000178">
    <property type="entry name" value="serine/threonine-protein kinase PBS1-like"/>
    <property type="match status" value="1"/>
</dbReference>
<dbReference type="PANTHER" id="PTHR47974:SF19">
    <property type="entry name" value="RECEPTOR-LIKE SERINE_THREONINE-PROTEIN KINASE"/>
    <property type="match status" value="1"/>
</dbReference>
<dbReference type="CDD" id="cd01098">
    <property type="entry name" value="PAN_AP_plant"/>
    <property type="match status" value="1"/>
</dbReference>
<dbReference type="InterPro" id="IPR017441">
    <property type="entry name" value="Protein_kinase_ATP_BS"/>
</dbReference>
<dbReference type="STRING" id="77586.A0A0D9V3F8"/>
<dbReference type="GO" id="GO:0004674">
    <property type="term" value="F:protein serine/threonine kinase activity"/>
    <property type="evidence" value="ECO:0007669"/>
    <property type="project" value="UniProtKB-KW"/>
</dbReference>
<evidence type="ECO:0000256" key="10">
    <source>
        <dbReference type="ARBA" id="ARBA00022741"/>
    </source>
</evidence>
<dbReference type="GO" id="GO:0051707">
    <property type="term" value="P:response to other organism"/>
    <property type="evidence" value="ECO:0007669"/>
    <property type="project" value="UniProtKB-ARBA"/>
</dbReference>
<feature type="binding site" evidence="20">
    <location>
        <position position="1224"/>
    </location>
    <ligand>
        <name>ATP</name>
        <dbReference type="ChEBI" id="CHEBI:30616"/>
    </ligand>
</feature>
<sequence>MAATSIALGTLRPSYLLLLLAAIGSVVTPLLSQATDTVSRSQPLSGDGKLVSRGGKFAVGFFQPVGGRPDKWYLAVWFNKVSKLTPVWVANRVAPISDPKSSELKILEDGNMALYNQLNSPIWFTNITSNTSSPTVAVILDTGNFVLTLAYNLTNFLWQSFDEPTNVWLPGAKLGWNKITGLNRRLFSWKTSSDPSPGYYSVEIDLAGSNQFFYRWNSSEKSENYWATGSWTGTMFSGVPEMALYAKSLLTYDYVNNEQENYFMYRTNESKITAMFSMEIAGQVKAVSWMESAQDWVPFLAMPKAQCSVYLVCGPFSICTENAFTFCSCIRGFSKQYGGDRLYGNPIEGCTRNVGLPCGGNSFRKEKVDGFYALAVANFPNNAWSVAATSDNEYSSIGQSIYIRLAASEFSSPTKSKKNVTGVAIAGALCLILRNCRFSSANEVDGSLILYKYRDLQNLTNNFSEKLGKGSFGSVYKGVLADGTLVAVKKLDSISQGDKEFRAEVSTTGTVQHVNLIRLLGFCSERSLKILVYEYMPNGSLDRYMFGSNPGALSWSTRYQIALGIAKGLTYLHEKCRSCIIHCDIKPENVLLDASFLPKISDFGLAKLVGRDFSRVLTTMRGTIGYLAPEWISGTAITVKADVFSYGMMLFEIISGKRNLEEIDQSTETFFPVLIAKRLPKGNVQELLHDELTVDANFNEVETACKVACWCVQDDENSRPTMGQVVQVLEGLVDINMPPVPRCLEIIAERSLFSSREDRPLFGGQRLVSSGGSFALGFFNPANRASPISDPKSSQLTVSEDGNLVLLDQVRSLIWATNITTISINSTVGVILDSGNFVLAPASNRSNFQWQSFDDPTNVWLPGAKLGRNKITGQTTRFVSWKSSVDPSPGYYTLEIDPNGGDQFIHRWNDSAIYWETGRWTGNMFTGLPEMALYHKENVRYKFTVNNQESYFVYETNASFITAMFLMEISGQVKGVVWMENREDWVPFLALPKAQCTVYFVCGSFSMCSENDVTFCRCLRGFNKQYNGEWRYGDPSGGCMRNTKLQCGGNSSRKTATDGFYALAVSKLPDKALSLATVSTDGCKEACLNNCSCTAYSYVGGCSLWYGDLINLVAPTDGSMGQSMYIRLAASEFSSSTKTRKAVVIAVSIAGAILATLIVIIGILLIRRKRSFNELNKVEGSLVVFRYRFLQHVTKKFSERLGKGSFGSVYKGTLPDGTLIAVKKLDSFSQGDKQFRAEVSTIGTIQHVNLIRLLGFCSERSRKMLVYEFMPNKSLDRYLFGSTSMALSWETRYQIALGIAKGLAYLHEGCRSLIIHCDIKPENVLLDADCMPKIADFGLAKLLGRDFSRVLTSMRGTIGYLAPEWISGAAITAKADVFSYGMVLFEIISGKRNTDWHQQGEETFFPVLVAMRLPEGKVHSLLGPVLIADANIEEVERACKVACWCVQDDESTRPTMGDIVQILEGLVDVNFPPVPWYLHVLAQRSNFSTEAS</sequence>
<dbReference type="InterPro" id="IPR008271">
    <property type="entry name" value="Ser/Thr_kinase_AS"/>
</dbReference>
<dbReference type="PANTHER" id="PTHR47974">
    <property type="entry name" value="OS07G0415500 PROTEIN"/>
    <property type="match status" value="1"/>
</dbReference>
<dbReference type="InterPro" id="IPR011009">
    <property type="entry name" value="Kinase-like_dom_sf"/>
</dbReference>
<dbReference type="FunFam" id="2.90.10.10:FF:000002">
    <property type="entry name" value="Serine/threonine-protein kinase"/>
    <property type="match status" value="1"/>
</dbReference>
<dbReference type="InterPro" id="IPR000858">
    <property type="entry name" value="S_locus_glycoprot_dom"/>
</dbReference>
<evidence type="ECO:0000256" key="16">
    <source>
        <dbReference type="ARBA" id="ARBA00023170"/>
    </source>
</evidence>
<dbReference type="GO" id="GO:0048544">
    <property type="term" value="P:recognition of pollen"/>
    <property type="evidence" value="ECO:0007669"/>
    <property type="project" value="InterPro"/>
</dbReference>
<evidence type="ECO:0000256" key="2">
    <source>
        <dbReference type="ARBA" id="ARBA00012513"/>
    </source>
</evidence>
<evidence type="ECO:0000256" key="21">
    <source>
        <dbReference type="SAM" id="Phobius"/>
    </source>
</evidence>
<dbReference type="PROSITE" id="PS00107">
    <property type="entry name" value="PROTEIN_KINASE_ATP"/>
    <property type="match status" value="2"/>
</dbReference>
<dbReference type="PROSITE" id="PS50927">
    <property type="entry name" value="BULB_LECTIN"/>
    <property type="match status" value="2"/>
</dbReference>
<evidence type="ECO:0000256" key="12">
    <source>
        <dbReference type="ARBA" id="ARBA00022840"/>
    </source>
</evidence>
<dbReference type="SUPFAM" id="SSF51110">
    <property type="entry name" value="alpha-D-mannose-specific plant lectins"/>
    <property type="match status" value="2"/>
</dbReference>
<dbReference type="InterPro" id="IPR000719">
    <property type="entry name" value="Prot_kinase_dom"/>
</dbReference>
<keyword evidence="7 21" id="KW-0812">Transmembrane</keyword>
<comment type="catalytic activity">
    <reaction evidence="18">
        <text>L-threonyl-[protein] + ATP = O-phospho-L-threonyl-[protein] + ADP + H(+)</text>
        <dbReference type="Rhea" id="RHEA:46608"/>
        <dbReference type="Rhea" id="RHEA-COMP:11060"/>
        <dbReference type="Rhea" id="RHEA-COMP:11605"/>
        <dbReference type="ChEBI" id="CHEBI:15378"/>
        <dbReference type="ChEBI" id="CHEBI:30013"/>
        <dbReference type="ChEBI" id="CHEBI:30616"/>
        <dbReference type="ChEBI" id="CHEBI:61977"/>
        <dbReference type="ChEBI" id="CHEBI:456216"/>
        <dbReference type="EC" id="2.7.11.1"/>
    </reaction>
</comment>
<proteinExistence type="predicted"/>
<keyword evidence="14 21" id="KW-0472">Membrane</keyword>
<dbReference type="FunFam" id="2.90.10.30:FF:000003">
    <property type="entry name" value="Os04g0303100 protein"/>
    <property type="match status" value="1"/>
</dbReference>
<dbReference type="InterPro" id="IPR036426">
    <property type="entry name" value="Bulb-type_lectin_dom_sf"/>
</dbReference>
<evidence type="ECO:0000256" key="8">
    <source>
        <dbReference type="ARBA" id="ARBA00022729"/>
    </source>
</evidence>
<reference evidence="26" key="3">
    <citation type="submission" date="2015-04" db="UniProtKB">
        <authorList>
            <consortium name="EnsemblPlants"/>
        </authorList>
    </citation>
    <scope>IDENTIFICATION</scope>
</reference>
<dbReference type="EnsemblPlants" id="LPERR01G20790.2">
    <property type="protein sequence ID" value="LPERR01G20790.2"/>
    <property type="gene ID" value="LPERR01G20790"/>
</dbReference>
<dbReference type="SMART" id="SM00108">
    <property type="entry name" value="B_lectin"/>
    <property type="match status" value="2"/>
</dbReference>
<keyword evidence="11" id="KW-0418">Kinase</keyword>
<dbReference type="Pfam" id="PF00069">
    <property type="entry name" value="Pkinase"/>
    <property type="match status" value="2"/>
</dbReference>
<dbReference type="Gene3D" id="3.30.200.20">
    <property type="entry name" value="Phosphorylase Kinase, domain 1"/>
    <property type="match status" value="2"/>
</dbReference>
<evidence type="ECO:0000259" key="25">
    <source>
        <dbReference type="PROSITE" id="PS50948"/>
    </source>
</evidence>
<dbReference type="FunFam" id="1.10.510.10:FF:000227">
    <property type="entry name" value="Serine/threonine-protein kinase"/>
    <property type="match status" value="2"/>
</dbReference>
<name>A0A0D9V3F8_9ORYZ</name>
<feature type="transmembrane region" description="Helical" evidence="21">
    <location>
        <begin position="1142"/>
        <end position="1166"/>
    </location>
</feature>
<dbReference type="Proteomes" id="UP000032180">
    <property type="component" value="Chromosome 1"/>
</dbReference>
<evidence type="ECO:0000313" key="26">
    <source>
        <dbReference type="EnsemblPlants" id="LPERR01G20790.2"/>
    </source>
</evidence>
<dbReference type="PROSITE" id="PS00108">
    <property type="entry name" value="PROTEIN_KINASE_ST"/>
    <property type="match status" value="2"/>
</dbReference>
<dbReference type="InterPro" id="IPR001480">
    <property type="entry name" value="Bulb-type_lectin_dom"/>
</dbReference>
<reference evidence="26 27" key="1">
    <citation type="submission" date="2012-08" db="EMBL/GenBank/DDBJ databases">
        <title>Oryza genome evolution.</title>
        <authorList>
            <person name="Wing R.A."/>
        </authorList>
    </citation>
    <scope>NUCLEOTIDE SEQUENCE</scope>
</reference>
<feature type="domain" description="Bulb-type lectin" evidence="24">
    <location>
        <begin position="35"/>
        <end position="160"/>
    </location>
</feature>
<evidence type="ECO:0000256" key="15">
    <source>
        <dbReference type="ARBA" id="ARBA00023157"/>
    </source>
</evidence>
<dbReference type="EC" id="2.7.11.1" evidence="2"/>
<keyword evidence="16" id="KW-0675">Receptor</keyword>
<evidence type="ECO:0000256" key="22">
    <source>
        <dbReference type="SAM" id="SignalP"/>
    </source>
</evidence>
<dbReference type="Pfam" id="PF00954">
    <property type="entry name" value="S_locus_glycop"/>
    <property type="match status" value="2"/>
</dbReference>
<dbReference type="PROSITE" id="PS50948">
    <property type="entry name" value="PAN"/>
    <property type="match status" value="1"/>
</dbReference>
<dbReference type="eggNOG" id="ENOG502QUMK">
    <property type="taxonomic scope" value="Eukaryota"/>
</dbReference>
<feature type="domain" description="Bulb-type lectin" evidence="24">
    <location>
        <begin position="737"/>
        <end position="852"/>
    </location>
</feature>
<evidence type="ECO:0000256" key="13">
    <source>
        <dbReference type="ARBA" id="ARBA00022989"/>
    </source>
</evidence>
<dbReference type="CDD" id="cd14066">
    <property type="entry name" value="STKc_IRAK"/>
    <property type="match status" value="2"/>
</dbReference>
<keyword evidence="4" id="KW-0723">Serine/threonine-protein kinase</keyword>
<dbReference type="Gene3D" id="1.10.510.10">
    <property type="entry name" value="Transferase(Phosphotransferase) domain 1"/>
    <property type="match status" value="2"/>
</dbReference>
<feature type="signal peptide" evidence="22">
    <location>
        <begin position="1"/>
        <end position="32"/>
    </location>
</feature>
<evidence type="ECO:0000256" key="3">
    <source>
        <dbReference type="ARBA" id="ARBA00022475"/>
    </source>
</evidence>
<keyword evidence="13 21" id="KW-1133">Transmembrane helix</keyword>
<keyword evidence="17" id="KW-0325">Glycoprotein</keyword>
<keyword evidence="12 20" id="KW-0067">ATP-binding</keyword>
<keyword evidence="27" id="KW-1185">Reference proteome</keyword>
<evidence type="ECO:0000256" key="17">
    <source>
        <dbReference type="ARBA" id="ARBA00023180"/>
    </source>
</evidence>
<evidence type="ECO:0000256" key="9">
    <source>
        <dbReference type="ARBA" id="ARBA00022734"/>
    </source>
</evidence>
<dbReference type="CDD" id="cd00028">
    <property type="entry name" value="B_lectin"/>
    <property type="match status" value="2"/>
</dbReference>
<protein>
    <recommendedName>
        <fullName evidence="2">non-specific serine/threonine protein kinase</fullName>
        <ecNumber evidence="2">2.7.11.1</ecNumber>
    </recommendedName>
</protein>
<evidence type="ECO:0000256" key="19">
    <source>
        <dbReference type="ARBA" id="ARBA00048679"/>
    </source>
</evidence>
<comment type="subcellular location">
    <subcellularLocation>
        <location evidence="1">Cell membrane</location>
        <topology evidence="1">Single-pass type I membrane protein</topology>
    </subcellularLocation>
</comment>
<feature type="domain" description="Protein kinase" evidence="23">
    <location>
        <begin position="1195"/>
        <end position="1477"/>
    </location>
</feature>
<keyword evidence="5" id="KW-0597">Phosphoprotein</keyword>
<dbReference type="Pfam" id="PF08276">
    <property type="entry name" value="PAN_2"/>
    <property type="match status" value="1"/>
</dbReference>
<dbReference type="InterPro" id="IPR003609">
    <property type="entry name" value="Pan_app"/>
</dbReference>
<evidence type="ECO:0000256" key="4">
    <source>
        <dbReference type="ARBA" id="ARBA00022527"/>
    </source>
</evidence>
<dbReference type="SMART" id="SM00220">
    <property type="entry name" value="S_TKc"/>
    <property type="match status" value="2"/>
</dbReference>
<dbReference type="GO" id="GO:0030246">
    <property type="term" value="F:carbohydrate binding"/>
    <property type="evidence" value="ECO:0007669"/>
    <property type="project" value="UniProtKB-KW"/>
</dbReference>
<dbReference type="GO" id="GO:0005524">
    <property type="term" value="F:ATP binding"/>
    <property type="evidence" value="ECO:0007669"/>
    <property type="project" value="UniProtKB-UniRule"/>
</dbReference>
<evidence type="ECO:0000259" key="24">
    <source>
        <dbReference type="PROSITE" id="PS50927"/>
    </source>
</evidence>
<evidence type="ECO:0000256" key="7">
    <source>
        <dbReference type="ARBA" id="ARBA00022692"/>
    </source>
</evidence>
<evidence type="ECO:0000259" key="23">
    <source>
        <dbReference type="PROSITE" id="PS50011"/>
    </source>
</evidence>
<evidence type="ECO:0000256" key="6">
    <source>
        <dbReference type="ARBA" id="ARBA00022679"/>
    </source>
</evidence>
<evidence type="ECO:0000256" key="14">
    <source>
        <dbReference type="ARBA" id="ARBA00023136"/>
    </source>
</evidence>
<feature type="binding site" evidence="20">
    <location>
        <position position="490"/>
    </location>
    <ligand>
        <name>ATP</name>
        <dbReference type="ChEBI" id="CHEBI:30616"/>
    </ligand>
</feature>
<dbReference type="GO" id="GO:0005886">
    <property type="term" value="C:plasma membrane"/>
    <property type="evidence" value="ECO:0007669"/>
    <property type="project" value="UniProtKB-SubCell"/>
</dbReference>
<keyword evidence="10 20" id="KW-0547">Nucleotide-binding</keyword>
<dbReference type="SUPFAM" id="SSF56112">
    <property type="entry name" value="Protein kinase-like (PK-like)"/>
    <property type="match status" value="2"/>
</dbReference>
<evidence type="ECO:0000313" key="27">
    <source>
        <dbReference type="Proteomes" id="UP000032180"/>
    </source>
</evidence>
<dbReference type="FunFam" id="3.30.200.20:FF:000370">
    <property type="entry name" value="Receptor-like protein kinase 4"/>
    <property type="match status" value="1"/>
</dbReference>
<feature type="domain" description="Apple" evidence="25">
    <location>
        <begin position="1047"/>
        <end position="1129"/>
    </location>
</feature>
<keyword evidence="15" id="KW-1015">Disulfide bond</keyword>
<organism evidence="26 27">
    <name type="scientific">Leersia perrieri</name>
    <dbReference type="NCBI Taxonomy" id="77586"/>
    <lineage>
        <taxon>Eukaryota</taxon>
        <taxon>Viridiplantae</taxon>
        <taxon>Streptophyta</taxon>
        <taxon>Embryophyta</taxon>
        <taxon>Tracheophyta</taxon>
        <taxon>Spermatophyta</taxon>
        <taxon>Magnoliopsida</taxon>
        <taxon>Liliopsida</taxon>
        <taxon>Poales</taxon>
        <taxon>Poaceae</taxon>
        <taxon>BOP clade</taxon>
        <taxon>Oryzoideae</taxon>
        <taxon>Oryzeae</taxon>
        <taxon>Oryzinae</taxon>
        <taxon>Leersia</taxon>
    </lineage>
</organism>
<reference evidence="27" key="2">
    <citation type="submission" date="2013-12" db="EMBL/GenBank/DDBJ databases">
        <authorList>
            <person name="Yu Y."/>
            <person name="Lee S."/>
            <person name="de Baynast K."/>
            <person name="Wissotski M."/>
            <person name="Liu L."/>
            <person name="Talag J."/>
            <person name="Goicoechea J."/>
            <person name="Angelova A."/>
            <person name="Jetty R."/>
            <person name="Kudrna D."/>
            <person name="Golser W."/>
            <person name="Rivera L."/>
            <person name="Zhang J."/>
            <person name="Wing R."/>
        </authorList>
    </citation>
    <scope>NUCLEOTIDE SEQUENCE</scope>
</reference>
<evidence type="ECO:0000256" key="20">
    <source>
        <dbReference type="PROSITE-ProRule" id="PRU10141"/>
    </source>
</evidence>
<feature type="chain" id="PRO_5002346983" description="non-specific serine/threonine protein kinase" evidence="22">
    <location>
        <begin position="33"/>
        <end position="1492"/>
    </location>
</feature>
<dbReference type="Gene3D" id="2.90.10.10">
    <property type="entry name" value="Bulb-type lectin domain"/>
    <property type="match status" value="2"/>
</dbReference>
<evidence type="ECO:0000256" key="18">
    <source>
        <dbReference type="ARBA" id="ARBA00047899"/>
    </source>
</evidence>
<dbReference type="Gramene" id="LPERR01G20790.2">
    <property type="protein sequence ID" value="LPERR01G20790.2"/>
    <property type="gene ID" value="LPERR01G20790"/>
</dbReference>
<feature type="domain" description="Protein kinase" evidence="23">
    <location>
        <begin position="461"/>
        <end position="733"/>
    </location>
</feature>
<dbReference type="SMART" id="SM00473">
    <property type="entry name" value="PAN_AP"/>
    <property type="match status" value="1"/>
</dbReference>
<comment type="catalytic activity">
    <reaction evidence="19">
        <text>L-seryl-[protein] + ATP = O-phospho-L-seryl-[protein] + ADP + H(+)</text>
        <dbReference type="Rhea" id="RHEA:17989"/>
        <dbReference type="Rhea" id="RHEA-COMP:9863"/>
        <dbReference type="Rhea" id="RHEA-COMP:11604"/>
        <dbReference type="ChEBI" id="CHEBI:15378"/>
        <dbReference type="ChEBI" id="CHEBI:29999"/>
        <dbReference type="ChEBI" id="CHEBI:30616"/>
        <dbReference type="ChEBI" id="CHEBI:83421"/>
        <dbReference type="ChEBI" id="CHEBI:456216"/>
        <dbReference type="EC" id="2.7.11.1"/>
    </reaction>
</comment>
<evidence type="ECO:0000256" key="5">
    <source>
        <dbReference type="ARBA" id="ARBA00022553"/>
    </source>
</evidence>
<keyword evidence="6" id="KW-0808">Transferase</keyword>
<evidence type="ECO:0000256" key="11">
    <source>
        <dbReference type="ARBA" id="ARBA00022777"/>
    </source>
</evidence>
<dbReference type="Pfam" id="PF01453">
    <property type="entry name" value="B_lectin"/>
    <property type="match status" value="2"/>
</dbReference>
<dbReference type="PROSITE" id="PS50011">
    <property type="entry name" value="PROTEIN_KINASE_DOM"/>
    <property type="match status" value="2"/>
</dbReference>